<name>G2GY20_9ENTR</name>
<feature type="region of interest" description="Disordered" evidence="1">
    <location>
        <begin position="29"/>
        <end position="49"/>
    </location>
</feature>
<evidence type="ECO:0000313" key="3">
    <source>
        <dbReference type="EMBL" id="EGY29362.1"/>
    </source>
</evidence>
<organism evidence="3 4">
    <name type="scientific">Candidatus Regiella insecticola 5.15</name>
    <dbReference type="NCBI Taxonomy" id="1005043"/>
    <lineage>
        <taxon>Bacteria</taxon>
        <taxon>Pseudomonadati</taxon>
        <taxon>Pseudomonadota</taxon>
        <taxon>Gammaproteobacteria</taxon>
        <taxon>Enterobacterales</taxon>
        <taxon>Enterobacteriaceae</taxon>
        <taxon>aphid secondary symbionts</taxon>
        <taxon>Candidatus Regiella</taxon>
    </lineage>
</organism>
<dbReference type="RefSeq" id="WP_006706363.1">
    <property type="nucleotide sequence ID" value="NZ_AGCA01000143.1"/>
</dbReference>
<feature type="domain" description="N-terminal" evidence="2">
    <location>
        <begin position="11"/>
        <end position="99"/>
    </location>
</feature>
<proteinExistence type="predicted"/>
<accession>G2GY20</accession>
<dbReference type="EMBL" id="AGCA01000143">
    <property type="protein sequence ID" value="EGY29362.1"/>
    <property type="molecule type" value="Genomic_DNA"/>
</dbReference>
<keyword evidence="4" id="KW-1185">Reference proteome</keyword>
<sequence>MARGDDKEKKPFYEEIADRLIKQLEEGTAPWQKPWEPGSSRMPHNPVSGTRYKGANALWLAMQQRTDPRWMTYKQAQSVNAQVQKGEKGTLVQYWKFSDTIPNLDDKGKP</sequence>
<evidence type="ECO:0000259" key="2">
    <source>
        <dbReference type="Pfam" id="PF08401"/>
    </source>
</evidence>
<dbReference type="Proteomes" id="UP000004116">
    <property type="component" value="Unassembled WGS sequence"/>
</dbReference>
<evidence type="ECO:0000256" key="1">
    <source>
        <dbReference type="SAM" id="MobiDB-lite"/>
    </source>
</evidence>
<feature type="non-terminal residue" evidence="3">
    <location>
        <position position="110"/>
    </location>
</feature>
<reference evidence="3 4" key="1">
    <citation type="journal article" date="2012" name="Genome Res.">
        <title>Genomic basis of endosymbiont-conferred protection against an insect parasitoid.</title>
        <authorList>
            <person name="Hansen A.K."/>
            <person name="Vorburger C."/>
            <person name="Moran N.A."/>
        </authorList>
    </citation>
    <scope>NUCLEOTIDE SEQUENCE [LARGE SCALE GENOMIC DNA]</scope>
    <source>
        <strain evidence="4">R5.15</strain>
    </source>
</reference>
<dbReference type="OrthoDB" id="9792687at2"/>
<dbReference type="Pfam" id="PF08401">
    <property type="entry name" value="ArdcN"/>
    <property type="match status" value="1"/>
</dbReference>
<protein>
    <recommendedName>
        <fullName evidence="2">N-terminal domain-containing protein</fullName>
    </recommendedName>
</protein>
<comment type="caution">
    <text evidence="3">The sequence shown here is derived from an EMBL/GenBank/DDBJ whole genome shotgun (WGS) entry which is preliminary data.</text>
</comment>
<dbReference type="GO" id="GO:0003697">
    <property type="term" value="F:single-stranded DNA binding"/>
    <property type="evidence" value="ECO:0007669"/>
    <property type="project" value="InterPro"/>
</dbReference>
<dbReference type="AlphaFoldDB" id="G2GY20"/>
<evidence type="ECO:0000313" key="4">
    <source>
        <dbReference type="Proteomes" id="UP000004116"/>
    </source>
</evidence>
<gene>
    <name evidence="3" type="ORF">Rin_00006690</name>
</gene>
<dbReference type="InterPro" id="IPR013610">
    <property type="entry name" value="ArdC_N"/>
</dbReference>